<keyword evidence="4" id="KW-0328">Glycosyltransferase</keyword>
<feature type="domain" description="Nucleoside phosphorylase" evidence="7">
    <location>
        <begin position="18"/>
        <end position="201"/>
    </location>
</feature>
<name>A0A0E2H2W7_9FIRM</name>
<dbReference type="GeneID" id="57960504"/>
<dbReference type="GO" id="GO:0005829">
    <property type="term" value="C:cytosol"/>
    <property type="evidence" value="ECO:0007669"/>
    <property type="project" value="TreeGrafter"/>
</dbReference>
<dbReference type="EC" id="2.4.2.3" evidence="2"/>
<dbReference type="RefSeq" id="WP_002587767.1">
    <property type="nucleotide sequence ID" value="NZ_KB850993.1"/>
</dbReference>
<evidence type="ECO:0000256" key="1">
    <source>
        <dbReference type="ARBA" id="ARBA00010456"/>
    </source>
</evidence>
<evidence type="ECO:0000256" key="5">
    <source>
        <dbReference type="ARBA" id="ARBA00022679"/>
    </source>
</evidence>
<dbReference type="Gene3D" id="3.40.50.1580">
    <property type="entry name" value="Nucleoside phosphorylase domain"/>
    <property type="match status" value="1"/>
</dbReference>
<evidence type="ECO:0000256" key="4">
    <source>
        <dbReference type="ARBA" id="ARBA00022676"/>
    </source>
</evidence>
<proteinExistence type="inferred from homology"/>
<dbReference type="PATRIC" id="fig|999408.3.peg.5583"/>
<dbReference type="CDD" id="cd17767">
    <property type="entry name" value="UP_EcUdp-like"/>
    <property type="match status" value="1"/>
</dbReference>
<gene>
    <name evidence="8" type="ORF">HMPREF1090_05192</name>
</gene>
<dbReference type="EMBL" id="AGYR01000068">
    <property type="protein sequence ID" value="ENZ07339.1"/>
    <property type="molecule type" value="Genomic_DNA"/>
</dbReference>
<comment type="catalytic activity">
    <reaction evidence="6">
        <text>uridine + phosphate = alpha-D-ribose 1-phosphate + uracil</text>
        <dbReference type="Rhea" id="RHEA:24388"/>
        <dbReference type="ChEBI" id="CHEBI:16704"/>
        <dbReference type="ChEBI" id="CHEBI:17568"/>
        <dbReference type="ChEBI" id="CHEBI:43474"/>
        <dbReference type="ChEBI" id="CHEBI:57720"/>
        <dbReference type="EC" id="2.4.2.3"/>
    </reaction>
</comment>
<dbReference type="GO" id="GO:0009164">
    <property type="term" value="P:nucleoside catabolic process"/>
    <property type="evidence" value="ECO:0007669"/>
    <property type="project" value="UniProtKB-ARBA"/>
</dbReference>
<dbReference type="PANTHER" id="PTHR43691">
    <property type="entry name" value="URIDINE PHOSPHORYLASE"/>
    <property type="match status" value="1"/>
</dbReference>
<dbReference type="PROSITE" id="PS01232">
    <property type="entry name" value="PNP_UDP_1"/>
    <property type="match status" value="1"/>
</dbReference>
<dbReference type="GO" id="GO:0004850">
    <property type="term" value="F:uridine phosphorylase activity"/>
    <property type="evidence" value="ECO:0007669"/>
    <property type="project" value="UniProtKB-EC"/>
</dbReference>
<evidence type="ECO:0000256" key="2">
    <source>
        <dbReference type="ARBA" id="ARBA00011888"/>
    </source>
</evidence>
<dbReference type="SUPFAM" id="SSF53167">
    <property type="entry name" value="Purine and uridine phosphorylases"/>
    <property type="match status" value="1"/>
</dbReference>
<dbReference type="InterPro" id="IPR035994">
    <property type="entry name" value="Nucleoside_phosphorylase_sf"/>
</dbReference>
<dbReference type="InterPro" id="IPR018016">
    <property type="entry name" value="Nucleoside_phosphorylase_CS"/>
</dbReference>
<dbReference type="AlphaFoldDB" id="A0A0E2H2W7"/>
<comment type="caution">
    <text evidence="8">The sequence shown here is derived from an EMBL/GenBank/DDBJ whole genome shotgun (WGS) entry which is preliminary data.</text>
</comment>
<dbReference type="InterPro" id="IPR000845">
    <property type="entry name" value="Nucleoside_phosphorylase_d"/>
</dbReference>
<reference evidence="8 9" key="1">
    <citation type="submission" date="2013-01" db="EMBL/GenBank/DDBJ databases">
        <title>The Genome Sequence of Clostridium clostridioforme 90A8.</title>
        <authorList>
            <consortium name="The Broad Institute Genome Sequencing Platform"/>
            <person name="Earl A."/>
            <person name="Ward D."/>
            <person name="Feldgarden M."/>
            <person name="Gevers D."/>
            <person name="Courvalin P."/>
            <person name="Lambert T."/>
            <person name="Walker B."/>
            <person name="Young S.K."/>
            <person name="Zeng Q."/>
            <person name="Gargeya S."/>
            <person name="Fitzgerald M."/>
            <person name="Haas B."/>
            <person name="Abouelleil A."/>
            <person name="Alvarado L."/>
            <person name="Arachchi H.M."/>
            <person name="Berlin A.M."/>
            <person name="Chapman S.B."/>
            <person name="Dewar J."/>
            <person name="Goldberg J."/>
            <person name="Griggs A."/>
            <person name="Gujja S."/>
            <person name="Hansen M."/>
            <person name="Howarth C."/>
            <person name="Imamovic A."/>
            <person name="Larimer J."/>
            <person name="McCowan C."/>
            <person name="Murphy C."/>
            <person name="Neiman D."/>
            <person name="Pearson M."/>
            <person name="Priest M."/>
            <person name="Roberts A."/>
            <person name="Saif S."/>
            <person name="Shea T."/>
            <person name="Sisk P."/>
            <person name="Sykes S."/>
            <person name="Wortman J."/>
            <person name="Nusbaum C."/>
            <person name="Birren B."/>
        </authorList>
    </citation>
    <scope>NUCLEOTIDE SEQUENCE [LARGE SCALE GENOMIC DNA]</scope>
    <source>
        <strain evidence="8 9">90A8</strain>
    </source>
</reference>
<comment type="similarity">
    <text evidence="1">Belongs to the PNP/UDP phosphorylase family.</text>
</comment>
<organism evidence="8 9">
    <name type="scientific">[Clostridium] clostridioforme 90A8</name>
    <dbReference type="NCBI Taxonomy" id="999408"/>
    <lineage>
        <taxon>Bacteria</taxon>
        <taxon>Bacillati</taxon>
        <taxon>Bacillota</taxon>
        <taxon>Clostridia</taxon>
        <taxon>Lachnospirales</taxon>
        <taxon>Lachnospiraceae</taxon>
        <taxon>Enterocloster</taxon>
    </lineage>
</organism>
<dbReference type="Proteomes" id="UP000013085">
    <property type="component" value="Unassembled WGS sequence"/>
</dbReference>
<accession>A0A0E2H2W7</accession>
<dbReference type="PANTHER" id="PTHR43691:SF11">
    <property type="entry name" value="FI09636P-RELATED"/>
    <property type="match status" value="1"/>
</dbReference>
<keyword evidence="5" id="KW-0808">Transferase</keyword>
<evidence type="ECO:0000259" key="7">
    <source>
        <dbReference type="Pfam" id="PF01048"/>
    </source>
</evidence>
<evidence type="ECO:0000256" key="6">
    <source>
        <dbReference type="ARBA" id="ARBA00048447"/>
    </source>
</evidence>
<evidence type="ECO:0000313" key="8">
    <source>
        <dbReference type="EMBL" id="ENZ07339.1"/>
    </source>
</evidence>
<dbReference type="Pfam" id="PF01048">
    <property type="entry name" value="PNP_UDP_1"/>
    <property type="match status" value="1"/>
</dbReference>
<protein>
    <recommendedName>
        <fullName evidence="3">Uridine phosphorylase</fullName>
        <ecNumber evidence="2">2.4.2.3</ecNumber>
    </recommendedName>
</protein>
<sequence>MDSLQPHIRCSRQDGAAYAILPGDPARVERIKGFLEDVKEIAFNREHKSVSGIYKGVRVMAVSTGMGGASTGIAVEELHHIGVKNMIRIGSCGALQRDIHMGDLLLIHGAVRDDGASRSYVEEQYPAVPDTELLMCMVETAKTFHFPFRIGKCRSHDSFYTDREDEIDAYWHEKGILGADMETAALFTIGALRGVKTASVLNTVSLFEGNLEEEINGYVEGIYQAAEGEKNEILLALETIVRMEEKVREQEAGR</sequence>
<evidence type="ECO:0000313" key="9">
    <source>
        <dbReference type="Proteomes" id="UP000013085"/>
    </source>
</evidence>
<evidence type="ECO:0000256" key="3">
    <source>
        <dbReference type="ARBA" id="ARBA00021980"/>
    </source>
</evidence>
<dbReference type="HOGENOM" id="CLU_068457_0_1_9"/>